<feature type="region of interest" description="Disordered" evidence="1">
    <location>
        <begin position="1"/>
        <end position="22"/>
    </location>
</feature>
<keyword evidence="4" id="KW-1185">Reference proteome</keyword>
<dbReference type="InterPro" id="IPR052523">
    <property type="entry name" value="Trichothecene_AcTrans"/>
</dbReference>
<accession>G3B8F8</accession>
<organism evidence="4">
    <name type="scientific">Candida tenuis (strain ATCC 10573 / BCRC 21748 / CBS 615 / JCM 9827 / NBRC 10315 / NRRL Y-1498 / VKM Y-70)</name>
    <name type="common">Yeast</name>
    <name type="synonym">Yamadazyma tenuis</name>
    <dbReference type="NCBI Taxonomy" id="590646"/>
    <lineage>
        <taxon>Eukaryota</taxon>
        <taxon>Fungi</taxon>
        <taxon>Dikarya</taxon>
        <taxon>Ascomycota</taxon>
        <taxon>Saccharomycotina</taxon>
        <taxon>Pichiomycetes</taxon>
        <taxon>Debaryomycetaceae</taxon>
        <taxon>Yamadazyma</taxon>
    </lineage>
</organism>
<dbReference type="SUPFAM" id="SSF55729">
    <property type="entry name" value="Acyl-CoA N-acyltransferases (Nat)"/>
    <property type="match status" value="1"/>
</dbReference>
<protein>
    <recommendedName>
        <fullName evidence="2">N-acetyltransferase domain-containing protein</fullName>
    </recommendedName>
</protein>
<dbReference type="Proteomes" id="UP000000707">
    <property type="component" value="Unassembled WGS sequence"/>
</dbReference>
<dbReference type="EMBL" id="GL996527">
    <property type="protein sequence ID" value="EGV62886.1"/>
    <property type="molecule type" value="Genomic_DNA"/>
</dbReference>
<sequence>MSFTEDFDSNKKKEPRSSLSQLNPSRRMIGNLEISIERVYKKDYKRVAKTLQLAFNKDPFVNYILNTKINYDEVEEKKLIKQKNDLFQAFFEFSVLEYFSFGGVIVAIKDVQFELANSSGTNYPFLAAACWNNLKFDNSLTLNYYNFNSTSHNHSGSDNKLFLFSSFLKFSYLAYMNNCRQKTLKEKLPFLNNIRDSVLINLNLNLNFKNKFNSVWYLSDIGVSPSMAGKSLGKILINYCLDNFVLDSWCYLESSNIINRNFYTKLGFKIANTFAVNQDEIVNNIDINNKEDLGVLNSLDDFILMDAMFRPPKNINIEKINYKVADIEVEEKEISSETVSNSTSVVTAAGGAPRSTPVVFTSVTMPSATAPLVASHG</sequence>
<name>G3B8F8_CANTC</name>
<gene>
    <name evidence="3" type="ORF">CANTEDRAFT_115847</name>
</gene>
<dbReference type="InterPro" id="IPR016181">
    <property type="entry name" value="Acyl_CoA_acyltransferase"/>
</dbReference>
<dbReference type="AlphaFoldDB" id="G3B8F8"/>
<feature type="domain" description="N-acetyltransferase" evidence="2">
    <location>
        <begin position="212"/>
        <end position="268"/>
    </location>
</feature>
<dbReference type="GeneID" id="18248051"/>
<dbReference type="eggNOG" id="ENOG502SWAF">
    <property type="taxonomic scope" value="Eukaryota"/>
</dbReference>
<dbReference type="KEGG" id="cten:18248051"/>
<evidence type="ECO:0000313" key="4">
    <source>
        <dbReference type="Proteomes" id="UP000000707"/>
    </source>
</evidence>
<evidence type="ECO:0000313" key="3">
    <source>
        <dbReference type="EMBL" id="EGV62886.1"/>
    </source>
</evidence>
<reference evidence="3 4" key="1">
    <citation type="journal article" date="2011" name="Proc. Natl. Acad. Sci. U.S.A.">
        <title>Comparative genomics of xylose-fermenting fungi for enhanced biofuel production.</title>
        <authorList>
            <person name="Wohlbach D.J."/>
            <person name="Kuo A."/>
            <person name="Sato T.K."/>
            <person name="Potts K.M."/>
            <person name="Salamov A.A."/>
            <person name="LaButti K.M."/>
            <person name="Sun H."/>
            <person name="Clum A."/>
            <person name="Pangilinan J.L."/>
            <person name="Lindquist E.A."/>
            <person name="Lucas S."/>
            <person name="Lapidus A."/>
            <person name="Jin M."/>
            <person name="Gunawan C."/>
            <person name="Balan V."/>
            <person name="Dale B.E."/>
            <person name="Jeffries T.W."/>
            <person name="Zinkel R."/>
            <person name="Barry K.W."/>
            <person name="Grigoriev I.V."/>
            <person name="Gasch A.P."/>
        </authorList>
    </citation>
    <scope>NUCLEOTIDE SEQUENCE [LARGE SCALE GENOMIC DNA]</scope>
    <source>
        <strain evidence="3">ATCC 10573</strain>
        <strain evidence="4">ATCC 10573 / BCRC 21748 / CBS 615 / JCM 9827 / NBRC 10315 / NRRL Y-1498 / VKM Y-70</strain>
    </source>
</reference>
<evidence type="ECO:0000256" key="1">
    <source>
        <dbReference type="SAM" id="MobiDB-lite"/>
    </source>
</evidence>
<proteinExistence type="predicted"/>
<dbReference type="InterPro" id="IPR000182">
    <property type="entry name" value="GNAT_dom"/>
</dbReference>
<dbReference type="EMBL" id="GL996527">
    <property type="protein sequence ID" value="EGV62885.1"/>
    <property type="molecule type" value="Genomic_DNA"/>
</dbReference>
<dbReference type="PANTHER" id="PTHR42791:SF1">
    <property type="entry name" value="N-ACETYLTRANSFERASE DOMAIN-CONTAINING PROTEIN"/>
    <property type="match status" value="1"/>
</dbReference>
<dbReference type="RefSeq" id="XP_006689056.1">
    <property type="nucleotide sequence ID" value="XM_006688993.1"/>
</dbReference>
<dbReference type="Gene3D" id="3.40.630.30">
    <property type="match status" value="1"/>
</dbReference>
<dbReference type="OrthoDB" id="410198at2759"/>
<dbReference type="Pfam" id="PF00583">
    <property type="entry name" value="Acetyltransf_1"/>
    <property type="match status" value="1"/>
</dbReference>
<dbReference type="PANTHER" id="PTHR42791">
    <property type="entry name" value="GNAT FAMILY ACETYLTRANSFERASE"/>
    <property type="match status" value="1"/>
</dbReference>
<evidence type="ECO:0000259" key="2">
    <source>
        <dbReference type="Pfam" id="PF00583"/>
    </source>
</evidence>
<dbReference type="HOGENOM" id="CLU_733613_0_0_1"/>
<dbReference type="GO" id="GO:0016747">
    <property type="term" value="F:acyltransferase activity, transferring groups other than amino-acyl groups"/>
    <property type="evidence" value="ECO:0007669"/>
    <property type="project" value="InterPro"/>
</dbReference>